<evidence type="ECO:0000256" key="5">
    <source>
        <dbReference type="ARBA" id="ARBA00023274"/>
    </source>
</evidence>
<dbReference type="InterPro" id="IPR003256">
    <property type="entry name" value="Ribosomal_uL24"/>
</dbReference>
<organism evidence="7">
    <name type="scientific">bioreactor metagenome</name>
    <dbReference type="NCBI Taxonomy" id="1076179"/>
    <lineage>
        <taxon>unclassified sequences</taxon>
        <taxon>metagenomes</taxon>
        <taxon>ecological metagenomes</taxon>
    </lineage>
</organism>
<dbReference type="SUPFAM" id="SSF50104">
    <property type="entry name" value="Translation proteins SH3-like domain"/>
    <property type="match status" value="1"/>
</dbReference>
<dbReference type="Pfam" id="PF17136">
    <property type="entry name" value="ribosomal_L24"/>
    <property type="match status" value="1"/>
</dbReference>
<dbReference type="InterPro" id="IPR005824">
    <property type="entry name" value="KOW"/>
</dbReference>
<dbReference type="GO" id="GO:0005840">
    <property type="term" value="C:ribosome"/>
    <property type="evidence" value="ECO:0007669"/>
    <property type="project" value="UniProtKB-KW"/>
</dbReference>
<evidence type="ECO:0000256" key="4">
    <source>
        <dbReference type="ARBA" id="ARBA00022980"/>
    </source>
</evidence>
<dbReference type="Pfam" id="PF00467">
    <property type="entry name" value="KOW"/>
    <property type="match status" value="1"/>
</dbReference>
<dbReference type="InterPro" id="IPR014722">
    <property type="entry name" value="Rib_uL2_dom2"/>
</dbReference>
<dbReference type="CDD" id="cd06089">
    <property type="entry name" value="KOW_RPL26"/>
    <property type="match status" value="1"/>
</dbReference>
<dbReference type="GO" id="GO:0019843">
    <property type="term" value="F:rRNA binding"/>
    <property type="evidence" value="ECO:0007669"/>
    <property type="project" value="UniProtKB-KW"/>
</dbReference>
<protein>
    <submittedName>
        <fullName evidence="7">50S ribosomal protein L24</fullName>
    </submittedName>
</protein>
<dbReference type="GO" id="GO:0006412">
    <property type="term" value="P:translation"/>
    <property type="evidence" value="ECO:0007669"/>
    <property type="project" value="InterPro"/>
</dbReference>
<dbReference type="NCBIfam" id="TIGR01079">
    <property type="entry name" value="rplX_bact"/>
    <property type="match status" value="1"/>
</dbReference>
<reference evidence="7" key="1">
    <citation type="submission" date="2019-08" db="EMBL/GenBank/DDBJ databases">
        <authorList>
            <person name="Kucharzyk K."/>
            <person name="Murdoch R.W."/>
            <person name="Higgins S."/>
            <person name="Loffler F."/>
        </authorList>
    </citation>
    <scope>NUCLEOTIDE SEQUENCE</scope>
</reference>
<dbReference type="InterPro" id="IPR008991">
    <property type="entry name" value="Translation_prot_SH3-like_sf"/>
</dbReference>
<dbReference type="EMBL" id="VSSQ01022032">
    <property type="protein sequence ID" value="MPM68049.1"/>
    <property type="molecule type" value="Genomic_DNA"/>
</dbReference>
<dbReference type="PANTHER" id="PTHR12903">
    <property type="entry name" value="MITOCHONDRIAL RIBOSOMAL PROTEIN L24"/>
    <property type="match status" value="1"/>
</dbReference>
<sequence>MTAPKMHVKKDDNVVVLKGKDAGKQGKILSSNPTDRKVIVEGVNLIKRHMRPSNTNPKGGIVEKEAPIFAAKVQVVCPSCSKPTRVGRKVIENGKHVRYCKKCGQSLDK</sequence>
<dbReference type="GO" id="GO:1990904">
    <property type="term" value="C:ribonucleoprotein complex"/>
    <property type="evidence" value="ECO:0007669"/>
    <property type="project" value="UniProtKB-KW"/>
</dbReference>
<keyword evidence="3" id="KW-0694">RNA-binding</keyword>
<keyword evidence="5" id="KW-0687">Ribonucleoprotein</keyword>
<keyword evidence="2" id="KW-0699">rRNA-binding</keyword>
<name>A0A645BRJ5_9ZZZZ</name>
<comment type="caution">
    <text evidence="7">The sequence shown here is derived from an EMBL/GenBank/DDBJ whole genome shotgun (WGS) entry which is preliminary data.</text>
</comment>
<comment type="similarity">
    <text evidence="1">Belongs to the universal ribosomal protein uL24 family.</text>
</comment>
<dbReference type="InterPro" id="IPR041988">
    <property type="entry name" value="Ribosomal_uL24_KOW"/>
</dbReference>
<dbReference type="InterPro" id="IPR005825">
    <property type="entry name" value="Ribosomal_uL24_CS"/>
</dbReference>
<dbReference type="HAMAP" id="MF_01326_B">
    <property type="entry name" value="Ribosomal_uL24_B"/>
    <property type="match status" value="1"/>
</dbReference>
<feature type="domain" description="KOW" evidence="6">
    <location>
        <begin position="7"/>
        <end position="34"/>
    </location>
</feature>
<gene>
    <name evidence="7" type="primary">rplX_34</name>
    <name evidence="7" type="ORF">SDC9_114975</name>
</gene>
<dbReference type="InterPro" id="IPR057264">
    <property type="entry name" value="Ribosomal_uL24_C"/>
</dbReference>
<keyword evidence="4 7" id="KW-0689">Ribosomal protein</keyword>
<dbReference type="PROSITE" id="PS01108">
    <property type="entry name" value="RIBOSOMAL_L24"/>
    <property type="match status" value="1"/>
</dbReference>
<dbReference type="Gene3D" id="2.30.30.30">
    <property type="match status" value="1"/>
</dbReference>
<accession>A0A645BRJ5</accession>
<dbReference type="SMART" id="SM00739">
    <property type="entry name" value="KOW"/>
    <property type="match status" value="1"/>
</dbReference>
<dbReference type="GO" id="GO:0003735">
    <property type="term" value="F:structural constituent of ribosome"/>
    <property type="evidence" value="ECO:0007669"/>
    <property type="project" value="InterPro"/>
</dbReference>
<evidence type="ECO:0000313" key="7">
    <source>
        <dbReference type="EMBL" id="MPM68049.1"/>
    </source>
</evidence>
<evidence type="ECO:0000256" key="3">
    <source>
        <dbReference type="ARBA" id="ARBA00022884"/>
    </source>
</evidence>
<dbReference type="AlphaFoldDB" id="A0A645BRJ5"/>
<evidence type="ECO:0000256" key="1">
    <source>
        <dbReference type="ARBA" id="ARBA00010618"/>
    </source>
</evidence>
<evidence type="ECO:0000259" key="6">
    <source>
        <dbReference type="SMART" id="SM00739"/>
    </source>
</evidence>
<evidence type="ECO:0000256" key="2">
    <source>
        <dbReference type="ARBA" id="ARBA00022730"/>
    </source>
</evidence>
<proteinExistence type="inferred from homology"/>
<dbReference type="FunFam" id="2.30.30.30:FF:000004">
    <property type="entry name" value="50S ribosomal protein L24"/>
    <property type="match status" value="1"/>
</dbReference>